<dbReference type="Gene3D" id="3.40.1280.10">
    <property type="match status" value="1"/>
</dbReference>
<reference evidence="7 8" key="1">
    <citation type="submission" date="2025-05" db="UniProtKB">
        <authorList>
            <consortium name="RefSeq"/>
        </authorList>
    </citation>
    <scope>IDENTIFICATION</scope>
    <source>
        <tissue evidence="7 8">Leaves</tissue>
    </source>
</reference>
<gene>
    <name evidence="7 8" type="primary">LOC113687761</name>
</gene>
<evidence type="ECO:0000256" key="2">
    <source>
        <dbReference type="ARBA" id="ARBA00022517"/>
    </source>
</evidence>
<accession>A0ABM4UBI6</accession>
<proteinExistence type="inferred from homology"/>
<evidence type="ECO:0000256" key="4">
    <source>
        <dbReference type="ARBA" id="ARBA00022884"/>
    </source>
</evidence>
<evidence type="ECO:0000256" key="1">
    <source>
        <dbReference type="ARBA" id="ARBA00008115"/>
    </source>
</evidence>
<evidence type="ECO:0000313" key="7">
    <source>
        <dbReference type="RefSeq" id="XP_071904640.1"/>
    </source>
</evidence>
<dbReference type="RefSeq" id="XP_071904640.1">
    <property type="nucleotide sequence ID" value="XM_072048539.1"/>
</dbReference>
<dbReference type="PANTHER" id="PTHR12636">
    <property type="entry name" value="NEP1/MRA1"/>
    <property type="match status" value="1"/>
</dbReference>
<dbReference type="RefSeq" id="XP_071904641.1">
    <property type="nucleotide sequence ID" value="XM_072048540.1"/>
</dbReference>
<evidence type="ECO:0000256" key="5">
    <source>
        <dbReference type="SAM" id="MobiDB-lite"/>
    </source>
</evidence>
<dbReference type="InterPro" id="IPR029026">
    <property type="entry name" value="tRNA_m1G_MTases_N"/>
</dbReference>
<keyword evidence="6" id="KW-1185">Reference proteome</keyword>
<dbReference type="InterPro" id="IPR005304">
    <property type="entry name" value="Rbsml_bgen_MeTrfase_EMG1/NEP1"/>
</dbReference>
<sequence length="309" mass="35060">MVIARGLPRCFPYRLIYNQRSLWVKRRQRKSILRPCSVKKLLSHSREEHEREKEHEHAVSKDEERKKDMAKARKEEAKAGDSEDILPGIPPVPSSNHPKSGVVFVLEKASLVPAYVGRTYEILNPDKHADFLRKKNMNPYDYRPDIVHEILVDILGSRLNMAGMVQAVFVKTDLGHLIKIKPHVRIPPTLGKFCAMMYAAQLLQKFSIKARGGGEKLMQLIENPLVKHLPVNSRIIGLSVSSPKAVRLRDYVDDVGNDCTPVFVIGAMAHGKINDDYTDDLISVSALPLSAGVCVRRICYELERKWRIL</sequence>
<evidence type="ECO:0000313" key="6">
    <source>
        <dbReference type="Proteomes" id="UP001652660"/>
    </source>
</evidence>
<comment type="similarity">
    <text evidence="1">Belongs to the class IV-like SAM-binding methyltransferase superfamily. RNA methyltransferase NEP1 family.</text>
</comment>
<dbReference type="CDD" id="cd18088">
    <property type="entry name" value="Nep1-like"/>
    <property type="match status" value="1"/>
</dbReference>
<keyword evidence="4" id="KW-0694">RNA-binding</keyword>
<evidence type="ECO:0000256" key="3">
    <source>
        <dbReference type="ARBA" id="ARBA00022730"/>
    </source>
</evidence>
<dbReference type="PANTHER" id="PTHR12636:SF12">
    <property type="entry name" value="RIBOSOMAL RNA SMALL SUBUNIT METHYLTRANSFERASE NEP1-LIKE"/>
    <property type="match status" value="1"/>
</dbReference>
<dbReference type="Pfam" id="PF03587">
    <property type="entry name" value="EMG1"/>
    <property type="match status" value="1"/>
</dbReference>
<keyword evidence="3" id="KW-0699">rRNA-binding</keyword>
<protein>
    <submittedName>
        <fullName evidence="7 8">Uncharacterized protein isoform X1</fullName>
    </submittedName>
</protein>
<evidence type="ECO:0000313" key="8">
    <source>
        <dbReference type="RefSeq" id="XP_071904641.1"/>
    </source>
</evidence>
<dbReference type="SUPFAM" id="SSF75217">
    <property type="entry name" value="alpha/beta knot"/>
    <property type="match status" value="1"/>
</dbReference>
<dbReference type="GeneID" id="113687761"/>
<feature type="region of interest" description="Disordered" evidence="5">
    <location>
        <begin position="43"/>
        <end position="94"/>
    </location>
</feature>
<name>A0ABM4UBI6_COFAR</name>
<organism evidence="6 8">
    <name type="scientific">Coffea arabica</name>
    <name type="common">Arabian coffee</name>
    <dbReference type="NCBI Taxonomy" id="13443"/>
    <lineage>
        <taxon>Eukaryota</taxon>
        <taxon>Viridiplantae</taxon>
        <taxon>Streptophyta</taxon>
        <taxon>Embryophyta</taxon>
        <taxon>Tracheophyta</taxon>
        <taxon>Spermatophyta</taxon>
        <taxon>Magnoliopsida</taxon>
        <taxon>eudicotyledons</taxon>
        <taxon>Gunneridae</taxon>
        <taxon>Pentapetalae</taxon>
        <taxon>asterids</taxon>
        <taxon>lamiids</taxon>
        <taxon>Gentianales</taxon>
        <taxon>Rubiaceae</taxon>
        <taxon>Ixoroideae</taxon>
        <taxon>Gardenieae complex</taxon>
        <taxon>Bertiereae - Coffeeae clade</taxon>
        <taxon>Coffeeae</taxon>
        <taxon>Coffea</taxon>
    </lineage>
</organism>
<dbReference type="InterPro" id="IPR029028">
    <property type="entry name" value="Alpha/beta_knot_MTases"/>
</dbReference>
<keyword evidence="2" id="KW-0690">Ribosome biogenesis</keyword>
<dbReference type="Proteomes" id="UP001652660">
    <property type="component" value="Chromosome 5e"/>
</dbReference>
<feature type="compositionally biased region" description="Basic and acidic residues" evidence="5">
    <location>
        <begin position="44"/>
        <end position="81"/>
    </location>
</feature>